<proteinExistence type="predicted"/>
<name>A0AAW1PIL8_9CHLO</name>
<organism evidence="1 2">
    <name type="scientific">Symbiochloris irregularis</name>
    <dbReference type="NCBI Taxonomy" id="706552"/>
    <lineage>
        <taxon>Eukaryota</taxon>
        <taxon>Viridiplantae</taxon>
        <taxon>Chlorophyta</taxon>
        <taxon>core chlorophytes</taxon>
        <taxon>Trebouxiophyceae</taxon>
        <taxon>Trebouxiales</taxon>
        <taxon>Trebouxiaceae</taxon>
        <taxon>Symbiochloris</taxon>
    </lineage>
</organism>
<evidence type="ECO:0000313" key="1">
    <source>
        <dbReference type="EMBL" id="KAK9813371.1"/>
    </source>
</evidence>
<accession>A0AAW1PIL8</accession>
<sequence>MPNYGREVAIYLDYVAEHYKNPPLATAVVHWHGPNGWHNSCSGMLSRIRYAYRGLASPEWYPDAAEYASHMTTLTRVMNDGDLGLWMNMSLRFMKYPHEERIPAWVTRPDGQMHLHQACTNVFEKYGIDVNAHTFYSCCATFVIPWDRIVSLPLAFYKDFLAVAMSNAERDDPEFGYGCWEFAVWQWYREPPLDARMEDLYIKAENVSTELDLTRCLTPVNNMNPDC</sequence>
<dbReference type="Proteomes" id="UP001465755">
    <property type="component" value="Unassembled WGS sequence"/>
</dbReference>
<gene>
    <name evidence="1" type="ORF">WJX73_002962</name>
</gene>
<reference evidence="1 2" key="1">
    <citation type="journal article" date="2024" name="Nat. Commun.">
        <title>Phylogenomics reveals the evolutionary origins of lichenization in chlorophyte algae.</title>
        <authorList>
            <person name="Puginier C."/>
            <person name="Libourel C."/>
            <person name="Otte J."/>
            <person name="Skaloud P."/>
            <person name="Haon M."/>
            <person name="Grisel S."/>
            <person name="Petersen M."/>
            <person name="Berrin J.G."/>
            <person name="Delaux P.M."/>
            <person name="Dal Grande F."/>
            <person name="Keller J."/>
        </authorList>
    </citation>
    <scope>NUCLEOTIDE SEQUENCE [LARGE SCALE GENOMIC DNA]</scope>
    <source>
        <strain evidence="1 2">SAG 2036</strain>
    </source>
</reference>
<evidence type="ECO:0000313" key="2">
    <source>
        <dbReference type="Proteomes" id="UP001465755"/>
    </source>
</evidence>
<dbReference type="AlphaFoldDB" id="A0AAW1PIL8"/>
<protein>
    <submittedName>
        <fullName evidence="1">Uncharacterized protein</fullName>
    </submittedName>
</protein>
<dbReference type="EMBL" id="JALJOQ010000005">
    <property type="protein sequence ID" value="KAK9813371.1"/>
    <property type="molecule type" value="Genomic_DNA"/>
</dbReference>
<keyword evidence="2" id="KW-1185">Reference proteome</keyword>
<comment type="caution">
    <text evidence="1">The sequence shown here is derived from an EMBL/GenBank/DDBJ whole genome shotgun (WGS) entry which is preliminary data.</text>
</comment>